<evidence type="ECO:0000313" key="5">
    <source>
        <dbReference type="Proteomes" id="UP001224890"/>
    </source>
</evidence>
<feature type="compositionally biased region" description="Polar residues" evidence="3">
    <location>
        <begin position="1861"/>
        <end position="1877"/>
    </location>
</feature>
<keyword evidence="1 2" id="KW-0175">Coiled coil</keyword>
<dbReference type="GeneID" id="85461239"/>
<name>A0AAJ0B040_9PEZI</name>
<proteinExistence type="predicted"/>
<accession>A0AAJ0B040</accession>
<dbReference type="PANTHER" id="PTHR32083">
    <property type="entry name" value="CILIA AND FLAGELLA-ASSOCIATED PROTEIN 58-RELATED"/>
    <property type="match status" value="1"/>
</dbReference>
<feature type="region of interest" description="Disordered" evidence="3">
    <location>
        <begin position="1105"/>
        <end position="1142"/>
    </location>
</feature>
<dbReference type="Proteomes" id="UP001224890">
    <property type="component" value="Unassembled WGS sequence"/>
</dbReference>
<dbReference type="GO" id="GO:0005856">
    <property type="term" value="C:cytoskeleton"/>
    <property type="evidence" value="ECO:0007669"/>
    <property type="project" value="TreeGrafter"/>
</dbReference>
<feature type="region of interest" description="Disordered" evidence="3">
    <location>
        <begin position="180"/>
        <end position="287"/>
    </location>
</feature>
<evidence type="ECO:0000313" key="4">
    <source>
        <dbReference type="EMBL" id="KAK1701390.1"/>
    </source>
</evidence>
<sequence>MESPDLSKADLARDLPDLPPIPTTPRRSASAAVGNIARTPTTPMRSASARVTIKEPSMTPRVKKKIPWKGKNIMVLLPKDEERGRQGHAPKPLNQNEIEGMFRSWEELGYDISGFDLDLAEGTYQAPTGYSQSRDAWPSPEDLVRERAQHTYKVTLPDLNAWRDYVNELNEAKLRALGVSFGDDDPPAPSISPAVSQPSRQASAQYPPLPFSPPLPTSSASSNHVQGYPFPPQFIPGGRSSAGHSHSPSMASPIGFGSHPAKYNNRQSISMPGQPSPLGWPGPHRTDSPGLLNGILSPVSPFMPEGFAPTGSPAFNAHQRHQSLQYPMMPHQFMQQQQQPARASPRLQEVREDEEEEEEAQEELSIKPVEPAQAEIDEAEYHLEEQMRNDPHNEEAAAEQLANFSQQQPLAHAREASVQFQAPQQLPKQFGPQGGDGPVLHHPRPHSRGHSLSQNFFSHHDETRPRGDSLAGWHEVDAQRIEEAAEIETNPSNLGTPQHQRSFSTTSNPWNDASSMSSNSGMPRRPSHASKPSLSKLNVKAPEFNFTFGAGSNSIQPSVFQAGVTSPSAGSFGAGSMSSKINAAAPVFSPGQSDFSFSASGPKFRPDAPAFTPFGNVSDSSAGNRTSSIFGNIDLNLSDIVKPPKNLSDNNQDESQDDLPDDADGRLIDESRYKRAKASRGDEDDVPLFAEPSPEPTTLQSLQPRKEEQDASDEQAYTPADTTMSSTVASEHPADSKAVTATSPSDTSPDQQHHNWAPFEFDSNNDVQSFAEARPFGIDSYKKGHNKSLSATARAFIPGGGWAPTPATETDEDEEDERDREDTVEPILPSTEAPAPVSPPREPSTKFAAPKGLGASRFASPPKTKGLSASRFAASPSPARNAGEEDYEDSLEEGEIPEDYVVSEGEEYLDEPNAHEFTFPAQSAIDASNELHEPTFEEIDDIMNHLNQNDPTFGVNKANDEAARWHQPSPNRQIQVAGVTNLSPYKMQAGSQYRSRTSSPVRQYHGLPADNSAMPTTELEDPFVDPPLSAQSFDAPITHLVGQESAAQSDWEGAFSDEEQAKLEQRVQFFDGRVNEAVGDLLSARLGPLEKTLLSIKQSLRGDRRASSSVRRSVSAEIQHSDADDEDEEPVPRRSLSPRRDKRMEQIRAAQRGAAPAPQLFAPAADEPSSTAVLKALEEMREQFGASMRLDFRGEDLRNIVEEAVEKRMPTPSQQPTADRDHDEAVNNKLSELQAKVMDLEERLYVERSKTEKEVTDRRAAEDLAAELDRKLQAAETRVEVEIMNKSIFDHRVSDLEDKLRHQEERTQAELDGRRTAEDRLSEVQQEVRLHHKLKAFEQAASKQTMRMALMEASQTNATQAQTELTNKINAMEDEVRGATHEANRWRSETERVVETARRQQIDLTETLQENKAMQKFIDTLGTQLQENERFVSLQEDMAKAARDITEENARRTKREQQLVARQEVLDAKLQAEAPEMERLENGERQGMRAVSECKRLEGLLGEMKTENHKLHHEFKEARESGIAEVQRTRVSMQREIDEANHHEQVAKLRAEVDQANMDVETAKAHKTDAIEELKRKHQNELEDFQTHGQKTEQHLLERLNRVAHLEEKLEVAKEAARAAAQAARSAGVEPTIAAAPAAPVVSKAVDLPEKISPQALRESIMVLQEQLQAREQRIEELESTVDKLDPEAPTKIAKRDDEITWLRELLAVRHGDLQDIILAVSAEDFDREAVKDASIRLKANLQMEEQERERAMNGGSAINLPNIAQSLRDAASPRVAQAVGPLAAAWGNWRKSQQPIFASGGRSGRPSTARPAVNSNHTPSRSTASASFSNNHNGLMTPPASGLRQTPPSNASHAEEPQPTAFQTTGRRYTAQQLQARNRGPSITEVPSEPMPLKSPPARRPSSRSQQPMTPPMMRSSAYDSDAHPGDFDDTDFFED</sequence>
<feature type="compositionally biased region" description="Low complexity" evidence="3">
    <location>
        <begin position="868"/>
        <end position="880"/>
    </location>
</feature>
<feature type="compositionally biased region" description="Basic and acidic residues" evidence="3">
    <location>
        <begin position="1"/>
        <end position="16"/>
    </location>
</feature>
<feature type="compositionally biased region" description="Acidic residues" evidence="3">
    <location>
        <begin position="651"/>
        <end position="662"/>
    </location>
</feature>
<feature type="region of interest" description="Disordered" evidence="3">
    <location>
        <begin position="641"/>
        <end position="762"/>
    </location>
</feature>
<evidence type="ECO:0000256" key="3">
    <source>
        <dbReference type="SAM" id="MobiDB-lite"/>
    </source>
</evidence>
<dbReference type="EMBL" id="JAHMHR010000001">
    <property type="protein sequence ID" value="KAK1701390.1"/>
    <property type="molecule type" value="Genomic_DNA"/>
</dbReference>
<feature type="compositionally biased region" description="Polar residues" evidence="3">
    <location>
        <begin position="489"/>
        <end position="521"/>
    </location>
</feature>
<feature type="compositionally biased region" description="Polar residues" evidence="3">
    <location>
        <begin position="1844"/>
        <end position="1853"/>
    </location>
</feature>
<feature type="compositionally biased region" description="Acidic residues" evidence="3">
    <location>
        <begin position="884"/>
        <end position="897"/>
    </location>
</feature>
<feature type="compositionally biased region" description="Low complexity" evidence="3">
    <location>
        <begin position="191"/>
        <end position="206"/>
    </location>
</feature>
<feature type="compositionally biased region" description="Low complexity" evidence="3">
    <location>
        <begin position="1107"/>
        <end position="1116"/>
    </location>
</feature>
<gene>
    <name evidence="4" type="ORF">BDP55DRAFT_689210</name>
</gene>
<comment type="caution">
    <text evidence="4">The sequence shown here is derived from an EMBL/GenBank/DDBJ whole genome shotgun (WGS) entry which is preliminary data.</text>
</comment>
<feature type="compositionally biased region" description="Acidic residues" evidence="3">
    <location>
        <begin position="351"/>
        <end position="362"/>
    </location>
</feature>
<feature type="compositionally biased region" description="Low complexity" evidence="3">
    <location>
        <begin position="1904"/>
        <end position="1918"/>
    </location>
</feature>
<feature type="region of interest" description="Disordered" evidence="3">
    <location>
        <begin position="1795"/>
        <end position="1937"/>
    </location>
</feature>
<feature type="compositionally biased region" description="Basic and acidic residues" evidence="3">
    <location>
        <begin position="663"/>
        <end position="673"/>
    </location>
</feature>
<feature type="compositionally biased region" description="Polar residues" evidence="3">
    <location>
        <begin position="739"/>
        <end position="750"/>
    </location>
</feature>
<organism evidence="4 5">
    <name type="scientific">Colletotrichum godetiae</name>
    <dbReference type="NCBI Taxonomy" id="1209918"/>
    <lineage>
        <taxon>Eukaryota</taxon>
        <taxon>Fungi</taxon>
        <taxon>Dikarya</taxon>
        <taxon>Ascomycota</taxon>
        <taxon>Pezizomycotina</taxon>
        <taxon>Sordariomycetes</taxon>
        <taxon>Hypocreomycetidae</taxon>
        <taxon>Glomerellales</taxon>
        <taxon>Glomerellaceae</taxon>
        <taxon>Colletotrichum</taxon>
        <taxon>Colletotrichum acutatum species complex</taxon>
    </lineage>
</organism>
<feature type="compositionally biased region" description="Pro residues" evidence="3">
    <location>
        <begin position="1890"/>
        <end position="1900"/>
    </location>
</feature>
<feature type="coiled-coil region" evidence="2">
    <location>
        <begin position="1523"/>
        <end position="1623"/>
    </location>
</feature>
<evidence type="ECO:0008006" key="6">
    <source>
        <dbReference type="Google" id="ProtNLM"/>
    </source>
</evidence>
<feature type="compositionally biased region" description="Acidic residues" evidence="3">
    <location>
        <begin position="809"/>
        <end position="824"/>
    </location>
</feature>
<feature type="region of interest" description="Disordered" evidence="3">
    <location>
        <begin position="795"/>
        <end position="897"/>
    </location>
</feature>
<feature type="region of interest" description="Disordered" evidence="3">
    <location>
        <begin position="487"/>
        <end position="534"/>
    </location>
</feature>
<feature type="coiled-coil region" evidence="2">
    <location>
        <begin position="1362"/>
        <end position="1389"/>
    </location>
</feature>
<reference evidence="4" key="1">
    <citation type="submission" date="2021-06" db="EMBL/GenBank/DDBJ databases">
        <title>Comparative genomics, transcriptomics and evolutionary studies reveal genomic signatures of adaptation to plant cell wall in hemibiotrophic fungi.</title>
        <authorList>
            <consortium name="DOE Joint Genome Institute"/>
            <person name="Baroncelli R."/>
            <person name="Diaz J.F."/>
            <person name="Benocci T."/>
            <person name="Peng M."/>
            <person name="Battaglia E."/>
            <person name="Haridas S."/>
            <person name="Andreopoulos W."/>
            <person name="Labutti K."/>
            <person name="Pangilinan J."/>
            <person name="Floch G.L."/>
            <person name="Makela M.R."/>
            <person name="Henrissat B."/>
            <person name="Grigoriev I.V."/>
            <person name="Crouch J.A."/>
            <person name="De Vries R.P."/>
            <person name="Sukno S.A."/>
            <person name="Thon M.R."/>
        </authorList>
    </citation>
    <scope>NUCLEOTIDE SEQUENCE</scope>
    <source>
        <strain evidence="4">CBS 193.32</strain>
    </source>
</reference>
<feature type="region of interest" description="Disordered" evidence="3">
    <location>
        <begin position="1"/>
        <end position="49"/>
    </location>
</feature>
<evidence type="ECO:0000256" key="1">
    <source>
        <dbReference type="ARBA" id="ARBA00023054"/>
    </source>
</evidence>
<feature type="compositionally biased region" description="Basic and acidic residues" evidence="3">
    <location>
        <begin position="458"/>
        <end position="467"/>
    </location>
</feature>
<dbReference type="RefSeq" id="XP_060437145.1">
    <property type="nucleotide sequence ID" value="XM_060576713.1"/>
</dbReference>
<protein>
    <recommendedName>
        <fullName evidence="6">Myosin class II heavy chain</fullName>
    </recommendedName>
</protein>
<feature type="compositionally biased region" description="Pro residues" evidence="3">
    <location>
        <begin position="207"/>
        <end position="216"/>
    </location>
</feature>
<feature type="compositionally biased region" description="Polar residues" evidence="3">
    <location>
        <begin position="1814"/>
        <end position="1835"/>
    </location>
</feature>
<feature type="compositionally biased region" description="Polar residues" evidence="3">
    <location>
        <begin position="264"/>
        <end position="273"/>
    </location>
</feature>
<feature type="coiled-coil region" evidence="2">
    <location>
        <begin position="1223"/>
        <end position="1285"/>
    </location>
</feature>
<feature type="region of interest" description="Disordered" evidence="3">
    <location>
        <begin position="333"/>
        <end position="372"/>
    </location>
</feature>
<evidence type="ECO:0000256" key="2">
    <source>
        <dbReference type="SAM" id="Coils"/>
    </source>
</evidence>
<keyword evidence="5" id="KW-1185">Reference proteome</keyword>
<feature type="region of interest" description="Disordered" evidence="3">
    <location>
        <begin position="426"/>
        <end position="469"/>
    </location>
</feature>
<feature type="compositionally biased region" description="Polar residues" evidence="3">
    <location>
        <begin position="720"/>
        <end position="729"/>
    </location>
</feature>
<dbReference type="PANTHER" id="PTHR32083:SF0">
    <property type="entry name" value="CILIA AND FLAGELLA-ASSOCIATED PROTEIN 58"/>
    <property type="match status" value="1"/>
</dbReference>